<name>A0A7D5JCG6_9MICO</name>
<proteinExistence type="predicted"/>
<reference evidence="1 2" key="1">
    <citation type="submission" date="2020-06" db="EMBL/GenBank/DDBJ databases">
        <authorList>
            <person name="Jo H."/>
        </authorList>
    </citation>
    <scope>NUCLEOTIDE SEQUENCE [LARGE SCALE GENOMIC DNA]</scope>
    <source>
        <strain evidence="1 2">I46</strain>
    </source>
</reference>
<gene>
    <name evidence="1" type="ORF">HW566_03330</name>
</gene>
<dbReference type="AlphaFoldDB" id="A0A7D5JCG6"/>
<dbReference type="EMBL" id="CP058316">
    <property type="protein sequence ID" value="QLD10900.1"/>
    <property type="molecule type" value="Genomic_DNA"/>
</dbReference>
<evidence type="ECO:0000313" key="2">
    <source>
        <dbReference type="Proteomes" id="UP000509638"/>
    </source>
</evidence>
<dbReference type="Proteomes" id="UP000509638">
    <property type="component" value="Chromosome"/>
</dbReference>
<evidence type="ECO:0000313" key="1">
    <source>
        <dbReference type="EMBL" id="QLD10900.1"/>
    </source>
</evidence>
<organism evidence="1 2">
    <name type="scientific">Microbacterium oleivorans</name>
    <dbReference type="NCBI Taxonomy" id="273677"/>
    <lineage>
        <taxon>Bacteria</taxon>
        <taxon>Bacillati</taxon>
        <taxon>Actinomycetota</taxon>
        <taxon>Actinomycetes</taxon>
        <taxon>Micrococcales</taxon>
        <taxon>Microbacteriaceae</taxon>
        <taxon>Microbacterium</taxon>
    </lineage>
</organism>
<dbReference type="InterPro" id="IPR006944">
    <property type="entry name" value="Phage/GTA_portal"/>
</dbReference>
<dbReference type="Pfam" id="PF04860">
    <property type="entry name" value="Phage_portal"/>
    <property type="match status" value="1"/>
</dbReference>
<sequence>MLLSNGTVISTPQQGDLGDSTSSFTSGTYYGAGDIPLIGSWAAYSEIYKAQLWVGVVIRKLAMATARNPFEIKKWAGDAGQEDENGDLAELMRRPNERLSGFDLWLWTSSTYDLYGEAFWLKLRDRNDRVRELHPIHPTNVVVRRNDKGETVFAYRGRTDIEWPERDVVVFKNYNPENLRRGLSNLEGLRMTLLNEDASRRATASWWNRGARPSLVVKHPKTISDGALNRLAGQIDRQYSGTDNAGRPLILEEAMEATVVQLSAEEMQYIESRKLNREEVCGAYDVPPPVVHILDKATFSNITEQLRSMYRDTMAPRFELFESVVDHQLVPDFYGDGGVFTKFNMDEVLRGDFETRATAVGSLIERGVMTPAEARPLFNLPPAGEEANVLYANAALIPLGYNPRAHQVATDGTLIPRPVSDNKSTPIFEMTYEDQLAEIERWRQGNWNGER</sequence>
<protein>
    <submittedName>
        <fullName evidence="1">Phage portal protein</fullName>
    </submittedName>
</protein>
<dbReference type="RefSeq" id="WP_178010397.1">
    <property type="nucleotide sequence ID" value="NZ_CP058316.1"/>
</dbReference>
<accession>A0A7D5JCG6</accession>
<dbReference type="InterPro" id="IPR006427">
    <property type="entry name" value="Portal_HK97"/>
</dbReference>
<dbReference type="NCBIfam" id="TIGR01537">
    <property type="entry name" value="portal_HK97"/>
    <property type="match status" value="1"/>
</dbReference>